<evidence type="ECO:0000313" key="4">
    <source>
        <dbReference type="EMBL" id="NID06993.1"/>
    </source>
</evidence>
<keyword evidence="1" id="KW-0175">Coiled coil</keyword>
<dbReference type="EMBL" id="JAAQQR010000014">
    <property type="protein sequence ID" value="NID06993.1"/>
    <property type="molecule type" value="Genomic_DNA"/>
</dbReference>
<protein>
    <recommendedName>
        <fullName evidence="3">Cyanobacterial TRADD-N associated 2 transmembrane domain-containing protein</fullName>
    </recommendedName>
</protein>
<keyword evidence="5" id="KW-1185">Reference proteome</keyword>
<dbReference type="InterPro" id="IPR048567">
    <property type="entry name" value="CyanoTRADDas_TM"/>
</dbReference>
<dbReference type="Proteomes" id="UP001429601">
    <property type="component" value="Unassembled WGS sequence"/>
</dbReference>
<dbReference type="RefSeq" id="WP_167129767.1">
    <property type="nucleotide sequence ID" value="NZ_JAAQQR010000014.1"/>
</dbReference>
<dbReference type="Pfam" id="PF20712">
    <property type="entry name" value="CyanoTRADDas_TM"/>
    <property type="match status" value="1"/>
</dbReference>
<proteinExistence type="predicted"/>
<feature type="domain" description="Cyanobacterial TRADD-N associated 2 transmembrane" evidence="3">
    <location>
        <begin position="112"/>
        <end position="179"/>
    </location>
</feature>
<feature type="transmembrane region" description="Helical" evidence="2">
    <location>
        <begin position="119"/>
        <end position="139"/>
    </location>
</feature>
<keyword evidence="2" id="KW-0812">Transmembrane</keyword>
<feature type="coiled-coil region" evidence="1">
    <location>
        <begin position="64"/>
        <end position="91"/>
    </location>
</feature>
<keyword evidence="2" id="KW-0472">Membrane</keyword>
<keyword evidence="2" id="KW-1133">Transmembrane helix</keyword>
<feature type="transmembrane region" description="Helical" evidence="2">
    <location>
        <begin position="151"/>
        <end position="173"/>
    </location>
</feature>
<sequence>MLDNFVWLFFRYFKKASTKLRLLLLCSIATGALVAGTIVFFHEDSQRSDVAAASAAGAALVISLIAALEGATELSERAKELERAEAQTQAHPDKPLLAWDAGRLRLESYLDRNLSQVRAIFWLTILVMLVGFCLIVFGLMRAMAQPDRLPIAVVSAASGVLVSFLGGSFLLIYRSTLRQSTEFVSVLERINAVGMAVQVIESIPLEPHNLRHETSAALARKLLALYGASRANPAKEKSKAKM</sequence>
<comment type="caution">
    <text evidence="4">The sequence shown here is derived from an EMBL/GenBank/DDBJ whole genome shotgun (WGS) entry which is preliminary data.</text>
</comment>
<accession>A0ABX0Q9F2</accession>
<evidence type="ECO:0000313" key="5">
    <source>
        <dbReference type="Proteomes" id="UP001429601"/>
    </source>
</evidence>
<evidence type="ECO:0000259" key="3">
    <source>
        <dbReference type="Pfam" id="PF20712"/>
    </source>
</evidence>
<name>A0ABX0Q9F2_9GAMM</name>
<feature type="transmembrane region" description="Helical" evidence="2">
    <location>
        <begin position="50"/>
        <end position="68"/>
    </location>
</feature>
<evidence type="ECO:0000256" key="2">
    <source>
        <dbReference type="SAM" id="Phobius"/>
    </source>
</evidence>
<feature type="transmembrane region" description="Helical" evidence="2">
    <location>
        <begin position="20"/>
        <end position="41"/>
    </location>
</feature>
<evidence type="ECO:0000256" key="1">
    <source>
        <dbReference type="SAM" id="Coils"/>
    </source>
</evidence>
<gene>
    <name evidence="4" type="ORF">HBF26_19060</name>
</gene>
<organism evidence="4 5">
    <name type="scientific">Luteibacter jiangsuensis</name>
    <dbReference type="NCBI Taxonomy" id="637577"/>
    <lineage>
        <taxon>Bacteria</taxon>
        <taxon>Pseudomonadati</taxon>
        <taxon>Pseudomonadota</taxon>
        <taxon>Gammaproteobacteria</taxon>
        <taxon>Lysobacterales</taxon>
        <taxon>Rhodanobacteraceae</taxon>
        <taxon>Luteibacter</taxon>
    </lineage>
</organism>
<reference evidence="4 5" key="1">
    <citation type="journal article" date="2011" name="Curr. Microbiol.">
        <title>Luteibacter jiangsuensis sp. nov.: a methamidophos-degrading bacterium isolated from a methamidophos-manufacturing factory.</title>
        <authorList>
            <person name="Wang L."/>
            <person name="Wang G.L."/>
            <person name="Li S.P."/>
            <person name="Jiang J.D."/>
        </authorList>
    </citation>
    <scope>NUCLEOTIDE SEQUENCE [LARGE SCALE GENOMIC DNA]</scope>
    <source>
        <strain evidence="4 5">CGMCC 1.10133</strain>
    </source>
</reference>